<accession>A0A8H7EQP8</accession>
<dbReference type="PANTHER" id="PTHR43628:SF1">
    <property type="entry name" value="CHITIN SYNTHASE REGULATORY FACTOR 2-RELATED"/>
    <property type="match status" value="1"/>
</dbReference>
<name>A0A8H7EQP8_9FUNG</name>
<feature type="region of interest" description="Disordered" evidence="2">
    <location>
        <begin position="792"/>
        <end position="817"/>
    </location>
</feature>
<evidence type="ECO:0000256" key="1">
    <source>
        <dbReference type="SAM" id="Coils"/>
    </source>
</evidence>
<evidence type="ECO:0000313" key="5">
    <source>
        <dbReference type="Proteomes" id="UP000605846"/>
    </source>
</evidence>
<dbReference type="EMBL" id="JABAYA010000061">
    <property type="protein sequence ID" value="KAF7727238.1"/>
    <property type="molecule type" value="Genomic_DNA"/>
</dbReference>
<dbReference type="PANTHER" id="PTHR43628">
    <property type="entry name" value="ACTIVATOR OF C KINASE PROTEIN 1-RELATED"/>
    <property type="match status" value="1"/>
</dbReference>
<dbReference type="OrthoDB" id="2384430at2759"/>
<keyword evidence="5" id="KW-1185">Reference proteome</keyword>
<protein>
    <recommendedName>
        <fullName evidence="3">MACPF domain-containing protein</fullName>
    </recommendedName>
</protein>
<evidence type="ECO:0000313" key="4">
    <source>
        <dbReference type="EMBL" id="KAF7727238.1"/>
    </source>
</evidence>
<reference evidence="4" key="1">
    <citation type="submission" date="2020-01" db="EMBL/GenBank/DDBJ databases">
        <title>Genome Sequencing of Three Apophysomyces-Like Fungal Strains Confirms a Novel Fungal Genus in the Mucoromycota with divergent Burkholderia-like Endosymbiotic Bacteria.</title>
        <authorList>
            <person name="Stajich J.E."/>
            <person name="Macias A.M."/>
            <person name="Carter-House D."/>
            <person name="Lovett B."/>
            <person name="Kasson L.R."/>
            <person name="Berry K."/>
            <person name="Grigoriev I."/>
            <person name="Chang Y."/>
            <person name="Spatafora J."/>
            <person name="Kasson M.T."/>
        </authorList>
    </citation>
    <scope>NUCLEOTIDE SEQUENCE</scope>
    <source>
        <strain evidence="4">NRRL A-21654</strain>
    </source>
</reference>
<keyword evidence="1" id="KW-0175">Coiled coil</keyword>
<dbReference type="SUPFAM" id="SSF81901">
    <property type="entry name" value="HCP-like"/>
    <property type="match status" value="1"/>
</dbReference>
<dbReference type="InterPro" id="IPR020864">
    <property type="entry name" value="MACPF"/>
</dbReference>
<dbReference type="Pfam" id="PF08238">
    <property type="entry name" value="Sel1"/>
    <property type="match status" value="5"/>
</dbReference>
<organism evidence="4 5">
    <name type="scientific">Apophysomyces ossiformis</name>
    <dbReference type="NCBI Taxonomy" id="679940"/>
    <lineage>
        <taxon>Eukaryota</taxon>
        <taxon>Fungi</taxon>
        <taxon>Fungi incertae sedis</taxon>
        <taxon>Mucoromycota</taxon>
        <taxon>Mucoromycotina</taxon>
        <taxon>Mucoromycetes</taxon>
        <taxon>Mucorales</taxon>
        <taxon>Mucorineae</taxon>
        <taxon>Mucoraceae</taxon>
        <taxon>Apophysomyces</taxon>
    </lineage>
</organism>
<proteinExistence type="predicted"/>
<dbReference type="InterPro" id="IPR011990">
    <property type="entry name" value="TPR-like_helical_dom_sf"/>
</dbReference>
<feature type="domain" description="MACPF" evidence="3">
    <location>
        <begin position="433"/>
        <end position="652"/>
    </location>
</feature>
<evidence type="ECO:0000259" key="3">
    <source>
        <dbReference type="Pfam" id="PF01823"/>
    </source>
</evidence>
<gene>
    <name evidence="4" type="ORF">EC973_007851</name>
</gene>
<comment type="caution">
    <text evidence="4">The sequence shown here is derived from an EMBL/GenBank/DDBJ whole genome shotgun (WGS) entry which is preliminary data.</text>
</comment>
<feature type="coiled-coil region" evidence="1">
    <location>
        <begin position="1024"/>
        <end position="1051"/>
    </location>
</feature>
<dbReference type="Gene3D" id="1.25.40.10">
    <property type="entry name" value="Tetratricopeptide repeat domain"/>
    <property type="match status" value="2"/>
</dbReference>
<sequence>MLGGKFSYERIREIHDSPKEIIENVISENVHWKSFGGKPSLLTDDPVDVAGWLESTADHQVFILAANVTRCMTCLNAKQVQIYGKFDTEPQEKPEDGTENVLIHTSRKTVRLGATKGIHFDGALADEDVVELQDERYISSVLKCVASEAGPHVECMIRRADTLNEPHVHAFLPSNAVNGISEQSGFELAAMNHYIKSSRLNILYAAQETRDIALRENTHTCMTGRNRDLGNIVFDPKFTKATDDLKQAVANALNQKAEKRYQELERVFGRFGYYYPSSILLGGSPIFKDTQDWIASTRTSQERVQYKSVKPIYELLDDEQRMQVFQLYEENKQAFRDDMEIPKGMHFDGMDAEEQAIELAHDTDFYRNIMCRNLLDRPDIELSKQNVESFDNVVNYVSLDKEVRKSWTGTPGFALGSQAAFKERHNVGGHHDDDTEVIYDLIYVTYKQLYLDRQFIQPTKQFKDAITNALQVGKLDYDTYCALQDVFQRFGYYYPKEVQFGGRIILRAASQEQQNEDLPQIKNIRKRYQGYLQMHEEHSNTQGIARITEASGSEEDNQWEFGSSNAKTTVKNPHKLITQDMTSSIEKSISTSGKWSAIGGQSVCLLWNDIQGWIRTAQANPVVILRRHLRPLYELLNVEEQYKVQLTYENVLSADNRARYNCPLKITLCQVIPDNERENDTETLSNEQEPGQFAMETGSLFEQLTEQTFVTSNSALEFCHSACKQWGFSVTEEIISDTLACVYCAHGRPATNTSSISATKRREANICQWGIALLKNDENQWKFEKLQSEEESVHNHKVKGKTGSVRTGQKRSMRTIPDPSQKNTIIINITPANQMCQPSTGIQHVRYGDIVQLEFINSTEAARASKLNNERQLITMAISAKNYMDTMIVDARIHQILKHFVSVTQCLENTIEGHNRLQYAGLKNELEGSDSEYLWKVKRYALDYEEQDTTHSSYVQTGDIICFESLVPLQGSHRLYLTYAAGKLSCIISNTAMKFESNRSGWQVIRNIDNKIVPIDDPDYLPEELKNEIRATQLENQIDQWEEEGSDVTDDVEQALHTQQDDETYKSTHTSDRADTMEKLNPLKEKKKGNTYVEKAKLLWKTGEYQEALQMYEQAALLSVREAYYELGNLYHSGFTAKDCIIPQNHEVAFAYYLIADTLGNGNAALKLAQYYEKGYSKNVGVDLNKALYWYSLVSASSKFPFARLAVANVKHALARTSTDPFESNKLRQDAFLAFAEIAGCEPYAKFMVAMYHLYGWGIQQPDPAFGFQVLLSLVESGVDGVLPAISRCYNEGIGVERDKEKAQVYQDLATRMGTS</sequence>
<evidence type="ECO:0000256" key="2">
    <source>
        <dbReference type="SAM" id="MobiDB-lite"/>
    </source>
</evidence>
<dbReference type="InterPro" id="IPR052945">
    <property type="entry name" value="Mitotic_Regulator"/>
</dbReference>
<dbReference type="Pfam" id="PF01823">
    <property type="entry name" value="MACPF"/>
    <property type="match status" value="1"/>
</dbReference>
<dbReference type="Proteomes" id="UP000605846">
    <property type="component" value="Unassembled WGS sequence"/>
</dbReference>
<dbReference type="InterPro" id="IPR006597">
    <property type="entry name" value="Sel1-like"/>
</dbReference>
<dbReference type="SMART" id="SM00671">
    <property type="entry name" value="SEL1"/>
    <property type="match status" value="4"/>
</dbReference>